<proteinExistence type="predicted"/>
<accession>A0A2P2LYM4</accession>
<name>A0A2P2LYM4_RHIMU</name>
<evidence type="ECO:0000313" key="1">
    <source>
        <dbReference type="EMBL" id="MBX23076.1"/>
    </source>
</evidence>
<protein>
    <submittedName>
        <fullName evidence="1">Polyubiquitin</fullName>
    </submittedName>
</protein>
<reference evidence="1" key="1">
    <citation type="submission" date="2018-02" db="EMBL/GenBank/DDBJ databases">
        <title>Rhizophora mucronata_Transcriptome.</title>
        <authorList>
            <person name="Meera S.P."/>
            <person name="Sreeshan A."/>
            <person name="Augustine A."/>
        </authorList>
    </citation>
    <scope>NUCLEOTIDE SEQUENCE</scope>
    <source>
        <tissue evidence="1">Leaf</tissue>
    </source>
</reference>
<sequence length="29" mass="3364">MAAPLQTIIFRKSPPFTWCFVFVVACRFS</sequence>
<dbReference type="EMBL" id="GGEC01042592">
    <property type="protein sequence ID" value="MBX23076.1"/>
    <property type="molecule type" value="Transcribed_RNA"/>
</dbReference>
<dbReference type="AlphaFoldDB" id="A0A2P2LYM4"/>
<organism evidence="1">
    <name type="scientific">Rhizophora mucronata</name>
    <name type="common">Asiatic mangrove</name>
    <dbReference type="NCBI Taxonomy" id="61149"/>
    <lineage>
        <taxon>Eukaryota</taxon>
        <taxon>Viridiplantae</taxon>
        <taxon>Streptophyta</taxon>
        <taxon>Embryophyta</taxon>
        <taxon>Tracheophyta</taxon>
        <taxon>Spermatophyta</taxon>
        <taxon>Magnoliopsida</taxon>
        <taxon>eudicotyledons</taxon>
        <taxon>Gunneridae</taxon>
        <taxon>Pentapetalae</taxon>
        <taxon>rosids</taxon>
        <taxon>fabids</taxon>
        <taxon>Malpighiales</taxon>
        <taxon>Rhizophoraceae</taxon>
        <taxon>Rhizophora</taxon>
    </lineage>
</organism>